<dbReference type="PIRSF" id="PIRSF005572">
    <property type="entry name" value="NifS"/>
    <property type="match status" value="1"/>
</dbReference>
<feature type="domain" description="Aminotransferase class V" evidence="7">
    <location>
        <begin position="10"/>
        <end position="374"/>
    </location>
</feature>
<evidence type="ECO:0000256" key="6">
    <source>
        <dbReference type="ARBA" id="ARBA00050776"/>
    </source>
</evidence>
<evidence type="ECO:0000256" key="1">
    <source>
        <dbReference type="ARBA" id="ARBA00001933"/>
    </source>
</evidence>
<sequence>MRETFDRKIIYLDNAATSWPKPEAVYEAVDHAMRYSGNASRSGHRLALEADRLLYQTRKLLASFFNVQDPAQVVFTKNCTEALNVALKGLLKVGDHVITTSMEHNSVLRPLSRLQRSGVEVTVLQANKEGYVTPKQIAEAIRGNTKLIAVTHASNVVGTIMPVADIGKVAHDHGVLFLVDAAQTAGVLPIDMEQCFIDVLCVPGHKSLMGPSGTGALLVREGIVVEPLIEGGTGSLSESIEQPSFMPDRLESGTLNVVGIAGLKAGLEFIMGKGLSNIRQHEQKLTKMLLEGLSELDNVTVYGPKDVERMVGVVSAVVKGVDPARVSALLDQEYGIATRPGLHCAPLAHKSIGTFETGTVRFSVGFFNTLEDIEETIRAMKHIVKEYG</sequence>
<dbReference type="GO" id="GO:0031071">
    <property type="term" value="F:cysteine desulfurase activity"/>
    <property type="evidence" value="ECO:0007669"/>
    <property type="project" value="UniProtKB-EC"/>
</dbReference>
<comment type="cofactor">
    <cofactor evidence="1">
        <name>pyridoxal 5'-phosphate</name>
        <dbReference type="ChEBI" id="CHEBI:597326"/>
    </cofactor>
</comment>
<dbReference type="InterPro" id="IPR016454">
    <property type="entry name" value="Cysteine_dSase"/>
</dbReference>
<dbReference type="InterPro" id="IPR000192">
    <property type="entry name" value="Aminotrans_V_dom"/>
</dbReference>
<keyword evidence="5" id="KW-0663">Pyridoxal phosphate</keyword>
<evidence type="ECO:0000259" key="7">
    <source>
        <dbReference type="Pfam" id="PF00266"/>
    </source>
</evidence>
<evidence type="ECO:0000256" key="5">
    <source>
        <dbReference type="ARBA" id="ARBA00022898"/>
    </source>
</evidence>
<gene>
    <name evidence="8" type="ordered locus">COPRO5265_0210</name>
</gene>
<dbReference type="STRING" id="309798.COPRO5265_0210"/>
<evidence type="ECO:0000256" key="3">
    <source>
        <dbReference type="ARBA" id="ARBA00012239"/>
    </source>
</evidence>
<dbReference type="GO" id="GO:0030170">
    <property type="term" value="F:pyridoxal phosphate binding"/>
    <property type="evidence" value="ECO:0007669"/>
    <property type="project" value="InterPro"/>
</dbReference>
<dbReference type="InterPro" id="IPR015422">
    <property type="entry name" value="PyrdxlP-dep_Trfase_small"/>
</dbReference>
<keyword evidence="4" id="KW-0808">Transferase</keyword>
<dbReference type="GO" id="GO:0006534">
    <property type="term" value="P:cysteine metabolic process"/>
    <property type="evidence" value="ECO:0007669"/>
    <property type="project" value="InterPro"/>
</dbReference>
<dbReference type="PANTHER" id="PTHR43586:SF4">
    <property type="entry name" value="ISOPENICILLIN N EPIMERASE"/>
    <property type="match status" value="1"/>
</dbReference>
<reference evidence="8 9" key="2">
    <citation type="journal article" date="2014" name="Genome Announc.">
        <title>Complete Genome Sequence of Coprothermobacter proteolyticus DSM 5265.</title>
        <authorList>
            <person name="Alexiev A."/>
            <person name="Coil D.A."/>
            <person name="Badger J.H."/>
            <person name="Enticknap J."/>
            <person name="Ward N."/>
            <person name="Robb F.T."/>
            <person name="Eisen J.A."/>
        </authorList>
    </citation>
    <scope>NUCLEOTIDE SEQUENCE [LARGE SCALE GENOMIC DNA]</scope>
    <source>
        <strain evidence="9">ATCC 35245 / DSM 5265 / OCM 4 / BT</strain>
    </source>
</reference>
<protein>
    <recommendedName>
        <fullName evidence="3">cysteine desulfurase</fullName>
        <ecNumber evidence="3">2.8.1.7</ecNumber>
    </recommendedName>
</protein>
<name>B5Y732_COPPD</name>
<reference evidence="9" key="1">
    <citation type="submission" date="2008-08" db="EMBL/GenBank/DDBJ databases">
        <title>The complete genome sequence of Coprothermobacter proteolyticus strain ATCC 5245 / DSM 5265 / BT.</title>
        <authorList>
            <person name="Dodson R.J."/>
            <person name="Durkin A.S."/>
            <person name="Wu M."/>
            <person name="Eisen J."/>
            <person name="Sutton G."/>
        </authorList>
    </citation>
    <scope>NUCLEOTIDE SEQUENCE [LARGE SCALE GENOMIC DNA]</scope>
    <source>
        <strain evidence="9">ATCC 35245 / DSM 5265 / OCM 4 / BT</strain>
    </source>
</reference>
<proteinExistence type="inferred from homology"/>
<evidence type="ECO:0000256" key="2">
    <source>
        <dbReference type="ARBA" id="ARBA00010447"/>
    </source>
</evidence>
<dbReference type="InterPro" id="IPR010969">
    <property type="entry name" value="Cys_dSase-rel_unknwn_funct"/>
</dbReference>
<dbReference type="Proteomes" id="UP000001732">
    <property type="component" value="Chromosome"/>
</dbReference>
<dbReference type="SUPFAM" id="SSF53383">
    <property type="entry name" value="PLP-dependent transferases"/>
    <property type="match status" value="1"/>
</dbReference>
<organism evidence="8 9">
    <name type="scientific">Coprothermobacter proteolyticus (strain ATCC 35245 / DSM 5265 / OCM 4 / BT)</name>
    <dbReference type="NCBI Taxonomy" id="309798"/>
    <lineage>
        <taxon>Bacteria</taxon>
        <taxon>Pseudomonadati</taxon>
        <taxon>Coprothermobacterota</taxon>
        <taxon>Coprothermobacteria</taxon>
        <taxon>Coprothermobacterales</taxon>
        <taxon>Coprothermobacteraceae</taxon>
        <taxon>Coprothermobacter</taxon>
    </lineage>
</organism>
<dbReference type="InterPro" id="IPR015424">
    <property type="entry name" value="PyrdxlP-dep_Trfase"/>
</dbReference>
<dbReference type="Gene3D" id="3.90.1150.10">
    <property type="entry name" value="Aspartate Aminotransferase, domain 1"/>
    <property type="match status" value="1"/>
</dbReference>
<dbReference type="EMBL" id="CP001145">
    <property type="protein sequence ID" value="ACI17047.1"/>
    <property type="molecule type" value="Genomic_DNA"/>
</dbReference>
<dbReference type="NCBIfam" id="TIGR01977">
    <property type="entry name" value="am_tr_V_EF2568"/>
    <property type="match status" value="1"/>
</dbReference>
<evidence type="ECO:0000256" key="4">
    <source>
        <dbReference type="ARBA" id="ARBA00022679"/>
    </source>
</evidence>
<comment type="similarity">
    <text evidence="2">Belongs to the class-V pyridoxal-phosphate-dependent aminotransferase family. Csd subfamily.</text>
</comment>
<keyword evidence="9" id="KW-1185">Reference proteome</keyword>
<dbReference type="CDD" id="cd06453">
    <property type="entry name" value="SufS_like"/>
    <property type="match status" value="1"/>
</dbReference>
<dbReference type="EC" id="2.8.1.7" evidence="3"/>
<comment type="catalytic activity">
    <reaction evidence="6">
        <text>(sulfur carrier)-H + L-cysteine = (sulfur carrier)-SH + L-alanine</text>
        <dbReference type="Rhea" id="RHEA:43892"/>
        <dbReference type="Rhea" id="RHEA-COMP:14737"/>
        <dbReference type="Rhea" id="RHEA-COMP:14739"/>
        <dbReference type="ChEBI" id="CHEBI:29917"/>
        <dbReference type="ChEBI" id="CHEBI:35235"/>
        <dbReference type="ChEBI" id="CHEBI:57972"/>
        <dbReference type="ChEBI" id="CHEBI:64428"/>
        <dbReference type="EC" id="2.8.1.7"/>
    </reaction>
</comment>
<dbReference type="Pfam" id="PF00266">
    <property type="entry name" value="Aminotran_5"/>
    <property type="match status" value="1"/>
</dbReference>
<dbReference type="InterPro" id="IPR010970">
    <property type="entry name" value="Cys_dSase_SufS"/>
</dbReference>
<dbReference type="InterPro" id="IPR015421">
    <property type="entry name" value="PyrdxlP-dep_Trfase_major"/>
</dbReference>
<evidence type="ECO:0000313" key="9">
    <source>
        <dbReference type="Proteomes" id="UP000001732"/>
    </source>
</evidence>
<evidence type="ECO:0000313" key="8">
    <source>
        <dbReference type="EMBL" id="ACI17047.1"/>
    </source>
</evidence>
<dbReference type="AlphaFoldDB" id="B5Y732"/>
<dbReference type="eggNOG" id="COG0520">
    <property type="taxonomic scope" value="Bacteria"/>
</dbReference>
<dbReference type="Gene3D" id="3.40.640.10">
    <property type="entry name" value="Type I PLP-dependent aspartate aminotransferase-like (Major domain)"/>
    <property type="match status" value="1"/>
</dbReference>
<dbReference type="PANTHER" id="PTHR43586">
    <property type="entry name" value="CYSTEINE DESULFURASE"/>
    <property type="match status" value="1"/>
</dbReference>
<accession>B5Y732</accession>
<dbReference type="KEGG" id="cpo:COPRO5265_0210"/>